<dbReference type="AlphaFoldDB" id="L8TM46"/>
<organism evidence="1 2">
    <name type="scientific">Arthrobacter nitrophenolicus</name>
    <dbReference type="NCBI Taxonomy" id="683150"/>
    <lineage>
        <taxon>Bacteria</taxon>
        <taxon>Bacillati</taxon>
        <taxon>Actinomycetota</taxon>
        <taxon>Actinomycetes</taxon>
        <taxon>Micrococcales</taxon>
        <taxon>Micrococcaceae</taxon>
        <taxon>Arthrobacter</taxon>
    </lineage>
</organism>
<accession>L8TM46</accession>
<dbReference type="EMBL" id="AOFD01000024">
    <property type="protein sequence ID" value="ELT44363.1"/>
    <property type="molecule type" value="Genomic_DNA"/>
</dbReference>
<comment type="caution">
    <text evidence="1">The sequence shown here is derived from an EMBL/GenBank/DDBJ whole genome shotgun (WGS) entry which is preliminary data.</text>
</comment>
<evidence type="ECO:0000313" key="1">
    <source>
        <dbReference type="EMBL" id="ELT44363.1"/>
    </source>
</evidence>
<sequence length="57" mass="5658">MAEEVAAGITAGGGTATAVTLEGVAHLAPAEAPAHTAELMRSLLDWAESQPEKGGSK</sequence>
<protein>
    <submittedName>
        <fullName evidence="1">3-oxoadipate enol-lactonase</fullName>
    </submittedName>
</protein>
<gene>
    <name evidence="1" type="ORF">G205_12040</name>
</gene>
<proteinExistence type="predicted"/>
<name>L8TM46_9MICC</name>
<keyword evidence="2" id="KW-1185">Reference proteome</keyword>
<evidence type="ECO:0000313" key="2">
    <source>
        <dbReference type="Proteomes" id="UP000011189"/>
    </source>
</evidence>
<dbReference type="Proteomes" id="UP000011189">
    <property type="component" value="Unassembled WGS sequence"/>
</dbReference>
<reference evidence="2" key="1">
    <citation type="journal article" date="2013" name="Genome Announc.">
        <title>Draft Genome Sequence of the 2-Chloro-4-Nitrophenol-Degrading Bacterium Arthrobacter sp. Strain SJCon.</title>
        <authorList>
            <person name="Vikram S."/>
            <person name="Kumar S."/>
            <person name="Vaidya B."/>
            <person name="Pinnaka A.K."/>
            <person name="Raghava G.P."/>
        </authorList>
    </citation>
    <scope>NUCLEOTIDE SEQUENCE [LARGE SCALE GENOMIC DNA]</scope>
    <source>
        <strain evidence="2">SJCon</strain>
    </source>
</reference>